<dbReference type="AlphaFoldDB" id="A0A2U1P5M9"/>
<name>A0A2U1P5M9_ARTAN</name>
<feature type="compositionally biased region" description="Polar residues" evidence="1">
    <location>
        <begin position="241"/>
        <end position="263"/>
    </location>
</feature>
<feature type="region of interest" description="Disordered" evidence="1">
    <location>
        <begin position="241"/>
        <end position="321"/>
    </location>
</feature>
<dbReference type="PANTHER" id="PTHR45786">
    <property type="entry name" value="DNA BINDING PROTEIN-LIKE"/>
    <property type="match status" value="1"/>
</dbReference>
<protein>
    <recommendedName>
        <fullName evidence="4">Helitron helicase-like domain-containing protein</fullName>
    </recommendedName>
</protein>
<evidence type="ECO:0008006" key="4">
    <source>
        <dbReference type="Google" id="ProtNLM"/>
    </source>
</evidence>
<evidence type="ECO:0000256" key="1">
    <source>
        <dbReference type="SAM" id="MobiDB-lite"/>
    </source>
</evidence>
<dbReference type="Proteomes" id="UP000245207">
    <property type="component" value="Unassembled WGS sequence"/>
</dbReference>
<keyword evidence="3" id="KW-1185">Reference proteome</keyword>
<feature type="region of interest" description="Disordered" evidence="1">
    <location>
        <begin position="101"/>
        <end position="125"/>
    </location>
</feature>
<proteinExistence type="predicted"/>
<feature type="region of interest" description="Disordered" evidence="1">
    <location>
        <begin position="385"/>
        <end position="413"/>
    </location>
</feature>
<evidence type="ECO:0000313" key="3">
    <source>
        <dbReference type="Proteomes" id="UP000245207"/>
    </source>
</evidence>
<feature type="compositionally biased region" description="Polar residues" evidence="1">
    <location>
        <begin position="271"/>
        <end position="286"/>
    </location>
</feature>
<dbReference type="EMBL" id="PKPP01001637">
    <property type="protein sequence ID" value="PWA81074.1"/>
    <property type="molecule type" value="Genomic_DNA"/>
</dbReference>
<accession>A0A2U1P5M9</accession>
<comment type="caution">
    <text evidence="2">The sequence shown here is derived from an EMBL/GenBank/DDBJ whole genome shotgun (WGS) entry which is preliminary data.</text>
</comment>
<dbReference type="PANTHER" id="PTHR45786:SF74">
    <property type="entry name" value="ATP-DEPENDENT DNA HELICASE"/>
    <property type="match status" value="1"/>
</dbReference>
<organism evidence="2 3">
    <name type="scientific">Artemisia annua</name>
    <name type="common">Sweet wormwood</name>
    <dbReference type="NCBI Taxonomy" id="35608"/>
    <lineage>
        <taxon>Eukaryota</taxon>
        <taxon>Viridiplantae</taxon>
        <taxon>Streptophyta</taxon>
        <taxon>Embryophyta</taxon>
        <taxon>Tracheophyta</taxon>
        <taxon>Spermatophyta</taxon>
        <taxon>Magnoliopsida</taxon>
        <taxon>eudicotyledons</taxon>
        <taxon>Gunneridae</taxon>
        <taxon>Pentapetalae</taxon>
        <taxon>asterids</taxon>
        <taxon>campanulids</taxon>
        <taxon>Asterales</taxon>
        <taxon>Asteraceae</taxon>
        <taxon>Asteroideae</taxon>
        <taxon>Anthemideae</taxon>
        <taxon>Artemisiinae</taxon>
        <taxon>Artemisia</taxon>
    </lineage>
</organism>
<reference evidence="2 3" key="1">
    <citation type="journal article" date="2018" name="Mol. Plant">
        <title>The genome of Artemisia annua provides insight into the evolution of Asteraceae family and artemisinin biosynthesis.</title>
        <authorList>
            <person name="Shen Q."/>
            <person name="Zhang L."/>
            <person name="Liao Z."/>
            <person name="Wang S."/>
            <person name="Yan T."/>
            <person name="Shi P."/>
            <person name="Liu M."/>
            <person name="Fu X."/>
            <person name="Pan Q."/>
            <person name="Wang Y."/>
            <person name="Lv Z."/>
            <person name="Lu X."/>
            <person name="Zhang F."/>
            <person name="Jiang W."/>
            <person name="Ma Y."/>
            <person name="Chen M."/>
            <person name="Hao X."/>
            <person name="Li L."/>
            <person name="Tang Y."/>
            <person name="Lv G."/>
            <person name="Zhou Y."/>
            <person name="Sun X."/>
            <person name="Brodelius P.E."/>
            <person name="Rose J.K.C."/>
            <person name="Tang K."/>
        </authorList>
    </citation>
    <scope>NUCLEOTIDE SEQUENCE [LARGE SCALE GENOMIC DNA]</scope>
    <source>
        <strain evidence="3">cv. Huhao1</strain>
        <tissue evidence="2">Leaf</tissue>
    </source>
</reference>
<sequence length="1051" mass="118134">MTRNNDAASADHALSRGLLRLSGTLVLKLNELKYGKILSVLSIDGFYDQICQVKQTCMDQYQIKHYILGVSYLLPSIGFLPRVSSSSQEIEGQQHLCGNVFSDQTSASGSTSRQPNDPPPLKVQASAPSTLCIDHYFAQSKRPTRKRKKNDAQRPATCTNEFVASHKGYNDIDVAPHPQPTHQHSFDCNTELHDTQETVAHHVVSQGLNPSTGCPSSTSNVSLQDEFLKNKRPKIIQHTRFQSSQRAGLSIPQNETHANNNEVTDCHRDQTSASGNTQAHTNNNEVTDCHRGGQCTDVVPNPQAPQHHATTSNTEARESHQDANNHFAAENLHSREHFSDEVFKNKRPKIPQHTRFQSSQRADAGILQNEAHTNNNEVTDCRRGGQCTDVAADPQAPQHHATTSNTEAHESHQDANNHFAAENLHSREHFSPVVRLQIWAKDFLKINAQKENNLPAAPQLRGPLEMQRTMYANVCSALDPQIVQGLIHFFDTHNELVQMLRAARDLSDQPDVPEFKLKLYNAEGARGYELPTSNTLAAIVFDSGPMSESDFDVIIQYKGGEPQRINKLHKSYMSMQFPLIFIYGQPGFHAGLMSRPTAPNKKPRRVSLNAFYTYQLHPRPHTYDLLFRTGRLFQHALDPQIVQGLIHFFDTHNELVQVLRAARDLSDQPDVPEFKLKLYNAEGARGYELPTSNTLAATVFDSGPMSESDFDVIIQYKGGEPQRINKLHKSYMSMQFPLIFIYGQPGFHTGLMSRPTAPNKRPRRVSLNAQMETTASTQQQTTTDDKTLAVTATSTQLAETASNEQPLQTAVPMQEVMGGKWWWDKVVLQRWYVGIWFWWERGKGGSGRENYRDTRNGESRNEPVEIISHPRRNLFHILRLKRTWSPQIVLYSVEADKLISPNHNSHKNKGGSSLNELKKGSGLGRASLENAERSDCKFLAEKIKKLEETLAMEMHLENHTRESSAILHELLNDKGKHGVDYMAANFKAPPVKKPTTAYVAIRGRIKARIFGEVAETFVYAISRAGEFFGFFKKDEELAHATPLEITKANGD</sequence>
<evidence type="ECO:0000313" key="2">
    <source>
        <dbReference type="EMBL" id="PWA81074.1"/>
    </source>
</evidence>
<feature type="compositionally biased region" description="Polar residues" evidence="1">
    <location>
        <begin position="101"/>
        <end position="115"/>
    </location>
</feature>
<gene>
    <name evidence="2" type="ORF">CTI12_AA192040</name>
</gene>
<dbReference type="OrthoDB" id="1833255at2759"/>